<protein>
    <submittedName>
        <fullName evidence="1">Uncharacterized protein</fullName>
    </submittedName>
</protein>
<dbReference type="Proteomes" id="UP000192578">
    <property type="component" value="Unassembled WGS sequence"/>
</dbReference>
<proteinExistence type="predicted"/>
<dbReference type="AlphaFoldDB" id="A0A1W0X0E8"/>
<keyword evidence="2" id="KW-1185">Reference proteome</keyword>
<reference evidence="2" key="1">
    <citation type="submission" date="2017-01" db="EMBL/GenBank/DDBJ databases">
        <title>Comparative genomics of anhydrobiosis in the tardigrade Hypsibius dujardini.</title>
        <authorList>
            <person name="Yoshida Y."/>
            <person name="Koutsovoulos G."/>
            <person name="Laetsch D."/>
            <person name="Stevens L."/>
            <person name="Kumar S."/>
            <person name="Horikawa D."/>
            <person name="Ishino K."/>
            <person name="Komine S."/>
            <person name="Tomita M."/>
            <person name="Blaxter M."/>
            <person name="Arakawa K."/>
        </authorList>
    </citation>
    <scope>NUCLEOTIDE SEQUENCE [LARGE SCALE GENOMIC DNA]</scope>
    <source>
        <strain evidence="2">Z151</strain>
    </source>
</reference>
<gene>
    <name evidence="1" type="ORF">BV898_04997</name>
</gene>
<evidence type="ECO:0000313" key="1">
    <source>
        <dbReference type="EMBL" id="OQV20923.1"/>
    </source>
</evidence>
<name>A0A1W0X0E8_HYPEX</name>
<sequence length="119" mass="11832">MLFTIILPMATDPANQPVSYFAYSSVTEKGTVGAGREQHTITSAGVLSISGTAGTVGVSNQATPDGSVGGDANGGAIGTLLAPAATPDVPKDVFLVALSNAGCSSVLQARFYLACGEIV</sequence>
<dbReference type="EMBL" id="MTYJ01000026">
    <property type="protein sequence ID" value="OQV20923.1"/>
    <property type="molecule type" value="Genomic_DNA"/>
</dbReference>
<organism evidence="1 2">
    <name type="scientific">Hypsibius exemplaris</name>
    <name type="common">Freshwater tardigrade</name>
    <dbReference type="NCBI Taxonomy" id="2072580"/>
    <lineage>
        <taxon>Eukaryota</taxon>
        <taxon>Metazoa</taxon>
        <taxon>Ecdysozoa</taxon>
        <taxon>Tardigrada</taxon>
        <taxon>Eutardigrada</taxon>
        <taxon>Parachela</taxon>
        <taxon>Hypsibioidea</taxon>
        <taxon>Hypsibiidae</taxon>
        <taxon>Hypsibius</taxon>
    </lineage>
</organism>
<accession>A0A1W0X0E8</accession>
<evidence type="ECO:0000313" key="2">
    <source>
        <dbReference type="Proteomes" id="UP000192578"/>
    </source>
</evidence>
<comment type="caution">
    <text evidence="1">The sequence shown here is derived from an EMBL/GenBank/DDBJ whole genome shotgun (WGS) entry which is preliminary data.</text>
</comment>